<dbReference type="SMART" id="SM00175">
    <property type="entry name" value="RAB"/>
    <property type="match status" value="1"/>
</dbReference>
<name>A0ABR2GRZ1_9EUKA</name>
<reference evidence="2 3" key="1">
    <citation type="submission" date="2024-04" db="EMBL/GenBank/DDBJ databases">
        <title>Tritrichomonas musculus Genome.</title>
        <authorList>
            <person name="Alves-Ferreira E."/>
            <person name="Grigg M."/>
            <person name="Lorenzi H."/>
            <person name="Galac M."/>
        </authorList>
    </citation>
    <scope>NUCLEOTIDE SEQUENCE [LARGE SCALE GENOMIC DNA]</scope>
    <source>
        <strain evidence="2 3">EAF2021</strain>
    </source>
</reference>
<dbReference type="PRINTS" id="PR00449">
    <property type="entry name" value="RASTRNSFRMNG"/>
</dbReference>
<accession>A0ABR2GRZ1</accession>
<dbReference type="InterPro" id="IPR050209">
    <property type="entry name" value="Rab_GTPases_membrane_traffic"/>
</dbReference>
<dbReference type="Proteomes" id="UP001470230">
    <property type="component" value="Unassembled WGS sequence"/>
</dbReference>
<keyword evidence="3" id="KW-1185">Reference proteome</keyword>
<comment type="caution">
    <text evidence="2">The sequence shown here is derived from an EMBL/GenBank/DDBJ whole genome shotgun (WGS) entry which is preliminary data.</text>
</comment>
<dbReference type="InterPro" id="IPR005225">
    <property type="entry name" value="Small_GTP-bd"/>
</dbReference>
<sequence length="179" mass="20084">MDTTNLDYSFKITLLGDSPTGKTCFLVRLVEDIFESTNRSTFPGVDYKIKTFSIDGKTIKVQFWDTAGQEKCRQVTMAYCRGCSGIFLFYNIAKRQSFDGLPRWLEGIRNTAGENTLLMLIGMGCDLESHRAVPFEEASQFAEQENLMYMEASAKDGTNIKEAVLKMIEGILSKNPPSS</sequence>
<gene>
    <name evidence="2" type="ORF">M9Y10_037710</name>
</gene>
<dbReference type="CDD" id="cd00154">
    <property type="entry name" value="Rab"/>
    <property type="match status" value="1"/>
</dbReference>
<dbReference type="Gene3D" id="3.40.50.300">
    <property type="entry name" value="P-loop containing nucleotide triphosphate hydrolases"/>
    <property type="match status" value="1"/>
</dbReference>
<dbReference type="Pfam" id="PF00071">
    <property type="entry name" value="Ras"/>
    <property type="match status" value="1"/>
</dbReference>
<dbReference type="SMART" id="SM00174">
    <property type="entry name" value="RHO"/>
    <property type="match status" value="1"/>
</dbReference>
<comment type="similarity">
    <text evidence="1">Belongs to the small GTPase superfamily. Rab family.</text>
</comment>
<dbReference type="PROSITE" id="PS51419">
    <property type="entry name" value="RAB"/>
    <property type="match status" value="1"/>
</dbReference>
<dbReference type="InterPro" id="IPR027417">
    <property type="entry name" value="P-loop_NTPase"/>
</dbReference>
<dbReference type="SMART" id="SM00173">
    <property type="entry name" value="RAS"/>
    <property type="match status" value="1"/>
</dbReference>
<dbReference type="PROSITE" id="PS51421">
    <property type="entry name" value="RAS"/>
    <property type="match status" value="1"/>
</dbReference>
<dbReference type="SUPFAM" id="SSF52540">
    <property type="entry name" value="P-loop containing nucleoside triphosphate hydrolases"/>
    <property type="match status" value="1"/>
</dbReference>
<dbReference type="PANTHER" id="PTHR47979">
    <property type="entry name" value="DRAB11-RELATED"/>
    <property type="match status" value="1"/>
</dbReference>
<dbReference type="EMBL" id="JAPFFF010000065">
    <property type="protein sequence ID" value="KAK8836451.1"/>
    <property type="molecule type" value="Genomic_DNA"/>
</dbReference>
<organism evidence="2 3">
    <name type="scientific">Tritrichomonas musculus</name>
    <dbReference type="NCBI Taxonomy" id="1915356"/>
    <lineage>
        <taxon>Eukaryota</taxon>
        <taxon>Metamonada</taxon>
        <taxon>Parabasalia</taxon>
        <taxon>Tritrichomonadida</taxon>
        <taxon>Tritrichomonadidae</taxon>
        <taxon>Tritrichomonas</taxon>
    </lineage>
</organism>
<dbReference type="InterPro" id="IPR001806">
    <property type="entry name" value="Small_GTPase"/>
</dbReference>
<protein>
    <submittedName>
        <fullName evidence="2">Uncharacterized protein</fullName>
    </submittedName>
</protein>
<evidence type="ECO:0000313" key="3">
    <source>
        <dbReference type="Proteomes" id="UP001470230"/>
    </source>
</evidence>
<dbReference type="NCBIfam" id="TIGR00231">
    <property type="entry name" value="small_GTP"/>
    <property type="match status" value="1"/>
</dbReference>
<proteinExistence type="inferred from homology"/>
<evidence type="ECO:0000313" key="2">
    <source>
        <dbReference type="EMBL" id="KAK8836451.1"/>
    </source>
</evidence>
<evidence type="ECO:0000256" key="1">
    <source>
        <dbReference type="ARBA" id="ARBA00006270"/>
    </source>
</evidence>